<dbReference type="Proteomes" id="UP001172082">
    <property type="component" value="Unassembled WGS sequence"/>
</dbReference>
<comment type="subcellular location">
    <subcellularLocation>
        <location evidence="1">Membrane</location>
        <topology evidence="1">Multi-pass membrane protein</topology>
    </subcellularLocation>
</comment>
<evidence type="ECO:0000259" key="7">
    <source>
        <dbReference type="Pfam" id="PF01694"/>
    </source>
</evidence>
<proteinExistence type="predicted"/>
<keyword evidence="8" id="KW-0378">Hydrolase</keyword>
<evidence type="ECO:0000256" key="6">
    <source>
        <dbReference type="SAM" id="Phobius"/>
    </source>
</evidence>
<dbReference type="SUPFAM" id="SSF144091">
    <property type="entry name" value="Rhomboid-like"/>
    <property type="match status" value="1"/>
</dbReference>
<dbReference type="GO" id="GO:0006508">
    <property type="term" value="P:proteolysis"/>
    <property type="evidence" value="ECO:0007669"/>
    <property type="project" value="UniProtKB-KW"/>
</dbReference>
<evidence type="ECO:0000313" key="9">
    <source>
        <dbReference type="Proteomes" id="UP001172082"/>
    </source>
</evidence>
<keyword evidence="9" id="KW-1185">Reference proteome</keyword>
<sequence length="254" mass="28562">MKTDALKFKDGVFFTASFIGLLWTIKAVEVALASDFGEFGILPGKLSGVIGIITGPLIHSDFTHLFSNTVPLLILGVGLIYFYNKIAFEVVLWIYLMTGFWVWLTAREAYHIGSSGIVYGLVAFLFFSGVFRRDAKSIAVSLTVAFLLGGMIYGIFPVNENISWESHLFGAISGIFCAFYFRKVKIFDNSITSDGSEDNDRFLEEVNRKDNAWSSDANTDYTFNYSYKPSEEAKDKKEDADEPTKAKYHIRYDP</sequence>
<feature type="transmembrane region" description="Helical" evidence="6">
    <location>
        <begin position="65"/>
        <end position="83"/>
    </location>
</feature>
<organism evidence="8 9">
    <name type="scientific">Splendidivirga corallicola</name>
    <dbReference type="NCBI Taxonomy" id="3051826"/>
    <lineage>
        <taxon>Bacteria</taxon>
        <taxon>Pseudomonadati</taxon>
        <taxon>Bacteroidota</taxon>
        <taxon>Cytophagia</taxon>
        <taxon>Cytophagales</taxon>
        <taxon>Splendidivirgaceae</taxon>
        <taxon>Splendidivirga</taxon>
    </lineage>
</organism>
<evidence type="ECO:0000256" key="5">
    <source>
        <dbReference type="SAM" id="MobiDB-lite"/>
    </source>
</evidence>
<feature type="transmembrane region" description="Helical" evidence="6">
    <location>
        <begin position="162"/>
        <end position="181"/>
    </location>
</feature>
<evidence type="ECO:0000256" key="1">
    <source>
        <dbReference type="ARBA" id="ARBA00004141"/>
    </source>
</evidence>
<dbReference type="Gene3D" id="1.20.1540.10">
    <property type="entry name" value="Rhomboid-like"/>
    <property type="match status" value="1"/>
</dbReference>
<evidence type="ECO:0000256" key="2">
    <source>
        <dbReference type="ARBA" id="ARBA00022692"/>
    </source>
</evidence>
<keyword evidence="8" id="KW-0645">Protease</keyword>
<feature type="transmembrane region" description="Helical" evidence="6">
    <location>
        <begin position="138"/>
        <end position="156"/>
    </location>
</feature>
<comment type="caution">
    <text evidence="8">The sequence shown here is derived from an EMBL/GenBank/DDBJ whole genome shotgun (WGS) entry which is preliminary data.</text>
</comment>
<dbReference type="RefSeq" id="WP_346755346.1">
    <property type="nucleotide sequence ID" value="NZ_JAUJEA010000016.1"/>
</dbReference>
<dbReference type="InterPro" id="IPR022764">
    <property type="entry name" value="Peptidase_S54_rhomboid_dom"/>
</dbReference>
<feature type="region of interest" description="Disordered" evidence="5">
    <location>
        <begin position="230"/>
        <end position="254"/>
    </location>
</feature>
<gene>
    <name evidence="8" type="ORF">QQ008_28325</name>
</gene>
<accession>A0ABT8KX19</accession>
<dbReference type="EMBL" id="JAUJEA010000016">
    <property type="protein sequence ID" value="MDN5205324.1"/>
    <property type="molecule type" value="Genomic_DNA"/>
</dbReference>
<dbReference type="Pfam" id="PF01694">
    <property type="entry name" value="Rhomboid"/>
    <property type="match status" value="1"/>
</dbReference>
<dbReference type="PANTHER" id="PTHR43731">
    <property type="entry name" value="RHOMBOID PROTEASE"/>
    <property type="match status" value="1"/>
</dbReference>
<evidence type="ECO:0000313" key="8">
    <source>
        <dbReference type="EMBL" id="MDN5205324.1"/>
    </source>
</evidence>
<keyword evidence="2 6" id="KW-0812">Transmembrane</keyword>
<reference evidence="8" key="1">
    <citation type="submission" date="2023-06" db="EMBL/GenBank/DDBJ databases">
        <title>Genomic of Parafulvivirga corallium.</title>
        <authorList>
            <person name="Wang G."/>
        </authorList>
    </citation>
    <scope>NUCLEOTIDE SEQUENCE</scope>
    <source>
        <strain evidence="8">BMA10</strain>
    </source>
</reference>
<name>A0ABT8KX19_9BACT</name>
<dbReference type="InterPro" id="IPR035952">
    <property type="entry name" value="Rhomboid-like_sf"/>
</dbReference>
<feature type="transmembrane region" description="Helical" evidence="6">
    <location>
        <begin position="90"/>
        <end position="106"/>
    </location>
</feature>
<keyword evidence="3 6" id="KW-1133">Transmembrane helix</keyword>
<dbReference type="PANTHER" id="PTHR43731:SF9">
    <property type="entry name" value="SLR1461 PROTEIN"/>
    <property type="match status" value="1"/>
</dbReference>
<evidence type="ECO:0000256" key="4">
    <source>
        <dbReference type="ARBA" id="ARBA00023136"/>
    </source>
</evidence>
<evidence type="ECO:0000256" key="3">
    <source>
        <dbReference type="ARBA" id="ARBA00022989"/>
    </source>
</evidence>
<dbReference type="EC" id="3.4.21.105" evidence="8"/>
<dbReference type="GO" id="GO:0008233">
    <property type="term" value="F:peptidase activity"/>
    <property type="evidence" value="ECO:0007669"/>
    <property type="project" value="UniProtKB-KW"/>
</dbReference>
<dbReference type="InterPro" id="IPR050925">
    <property type="entry name" value="Rhomboid_protease_S54"/>
</dbReference>
<feature type="transmembrane region" description="Helical" evidence="6">
    <location>
        <begin position="112"/>
        <end position="131"/>
    </location>
</feature>
<keyword evidence="4 6" id="KW-0472">Membrane</keyword>
<protein>
    <submittedName>
        <fullName evidence="8">Rhomboid family intramembrane serine protease</fullName>
        <ecNumber evidence="8">3.4.21.105</ecNumber>
    </submittedName>
</protein>
<feature type="domain" description="Peptidase S54 rhomboid" evidence="7">
    <location>
        <begin position="50"/>
        <end position="182"/>
    </location>
</feature>